<dbReference type="STRING" id="4555.A0A368Q1G1"/>
<dbReference type="SUPFAM" id="SSF81383">
    <property type="entry name" value="F-box domain"/>
    <property type="match status" value="1"/>
</dbReference>
<dbReference type="AlphaFoldDB" id="A0A368Q1G1"/>
<name>A0A368Q1G1_SETIT</name>
<reference evidence="2" key="1">
    <citation type="journal article" date="2012" name="Nat. Biotechnol.">
        <title>Reference genome sequence of the model plant Setaria.</title>
        <authorList>
            <person name="Bennetzen J.L."/>
            <person name="Schmutz J."/>
            <person name="Wang H."/>
            <person name="Percifield R."/>
            <person name="Hawkins J."/>
            <person name="Pontaroli A.C."/>
            <person name="Estep M."/>
            <person name="Feng L."/>
            <person name="Vaughn J.N."/>
            <person name="Grimwood J."/>
            <person name="Jenkins J."/>
            <person name="Barry K."/>
            <person name="Lindquist E."/>
            <person name="Hellsten U."/>
            <person name="Deshpande S."/>
            <person name="Wang X."/>
            <person name="Wu X."/>
            <person name="Mitros T."/>
            <person name="Triplett J."/>
            <person name="Yang X."/>
            <person name="Ye C.Y."/>
            <person name="Mauro-Herrera M."/>
            <person name="Wang L."/>
            <person name="Li P."/>
            <person name="Sharma M."/>
            <person name="Sharma R."/>
            <person name="Ronald P.C."/>
            <person name="Panaud O."/>
            <person name="Kellogg E.A."/>
            <person name="Brutnell T.P."/>
            <person name="Doust A.N."/>
            <person name="Tuskan G.A."/>
            <person name="Rokhsar D."/>
            <person name="Devos K.M."/>
        </authorList>
    </citation>
    <scope>NUCLEOTIDE SEQUENCE [LARGE SCALE GENOMIC DNA]</scope>
    <source>
        <strain evidence="2">Yugu1</strain>
    </source>
</reference>
<organism evidence="2">
    <name type="scientific">Setaria italica</name>
    <name type="common">Foxtail millet</name>
    <name type="synonym">Panicum italicum</name>
    <dbReference type="NCBI Taxonomy" id="4555"/>
    <lineage>
        <taxon>Eukaryota</taxon>
        <taxon>Viridiplantae</taxon>
        <taxon>Streptophyta</taxon>
        <taxon>Embryophyta</taxon>
        <taxon>Tracheophyta</taxon>
        <taxon>Spermatophyta</taxon>
        <taxon>Magnoliopsida</taxon>
        <taxon>Liliopsida</taxon>
        <taxon>Poales</taxon>
        <taxon>Poaceae</taxon>
        <taxon>PACMAD clade</taxon>
        <taxon>Panicoideae</taxon>
        <taxon>Panicodae</taxon>
        <taxon>Paniceae</taxon>
        <taxon>Cenchrinae</taxon>
        <taxon>Setaria</taxon>
    </lineage>
</organism>
<proteinExistence type="predicted"/>
<dbReference type="Pfam" id="PF00646">
    <property type="entry name" value="F-box"/>
    <property type="match status" value="1"/>
</dbReference>
<protein>
    <recommendedName>
        <fullName evidence="1">F-box domain-containing protein</fullName>
    </recommendedName>
</protein>
<evidence type="ECO:0000259" key="1">
    <source>
        <dbReference type="PROSITE" id="PS50181"/>
    </source>
</evidence>
<feature type="domain" description="F-box" evidence="1">
    <location>
        <begin position="24"/>
        <end position="58"/>
    </location>
</feature>
<evidence type="ECO:0000313" key="2">
    <source>
        <dbReference type="EMBL" id="RCV11871.1"/>
    </source>
</evidence>
<dbReference type="PROSITE" id="PS50181">
    <property type="entry name" value="FBOX"/>
    <property type="match status" value="1"/>
</dbReference>
<sequence>MAPLPHRPRKKRRIPDATAPAVASDALLSLPPEVLDEILSRLDLRDAVRTSALCRAWRRRWESLPSLDINIPYDQQALWTVDCVLPRCSGRVRRFHTFLDELSARRLDDWLLVFSRRGGVEDLNIHRNDNKFFPLHSSVFSWRRLRLPRPLHLLILSEVFIGGDCFIEWEIRAPNLWHLTICSPYDCGWNLVDLPCLHSAVIELWEYGDRDFAKFLSGLVHVRKLMLSTFYAPVNGVSILETLPCTFGNLEILKLLMHFSELPPILFMFCLLRNTPNLEKLKILICWGEEQKIEANEEFLNAQWTDRMCAKLQVVQLTGIDWLPNALSFMELILSKARFLHSLAVSHDDKCSVSHKDPLNELLKCRRALAQAQVLFQGKET</sequence>
<dbReference type="PANTHER" id="PTHR31900">
    <property type="entry name" value="F-BOX/RNI SUPERFAMILY PROTEIN-RELATED"/>
    <property type="match status" value="1"/>
</dbReference>
<dbReference type="InterPro" id="IPR036047">
    <property type="entry name" value="F-box-like_dom_sf"/>
</dbReference>
<reference evidence="2" key="2">
    <citation type="submission" date="2015-07" db="EMBL/GenBank/DDBJ databases">
        <authorList>
            <person name="Noorani M."/>
        </authorList>
    </citation>
    <scope>NUCLEOTIDE SEQUENCE</scope>
    <source>
        <strain evidence="2">Yugu1</strain>
    </source>
</reference>
<dbReference type="Gene3D" id="1.20.1280.50">
    <property type="match status" value="1"/>
</dbReference>
<dbReference type="InterPro" id="IPR050232">
    <property type="entry name" value="FBL13/AtMIF1-like"/>
</dbReference>
<dbReference type="EMBL" id="CM003529">
    <property type="protein sequence ID" value="RCV11871.1"/>
    <property type="molecule type" value="Genomic_DNA"/>
</dbReference>
<gene>
    <name evidence="2" type="ORF">SETIT_2G221500v2</name>
</gene>
<dbReference type="OrthoDB" id="1155922at2759"/>
<accession>A0A368Q1G1</accession>
<dbReference type="SMART" id="SM00256">
    <property type="entry name" value="FBOX"/>
    <property type="match status" value="1"/>
</dbReference>
<dbReference type="PANTHER" id="PTHR31900:SF27">
    <property type="entry name" value="FBD DOMAIN-CONTAINING PROTEIN"/>
    <property type="match status" value="1"/>
</dbReference>
<dbReference type="CDD" id="cd09917">
    <property type="entry name" value="F-box_SF"/>
    <property type="match status" value="1"/>
</dbReference>
<dbReference type="InterPro" id="IPR001810">
    <property type="entry name" value="F-box_dom"/>
</dbReference>